<sequence>MAALSACPNNSIVQYYIQIKQGTYEEYVQIDSWKTNIVFIGEGMDKTIISGNKSYGGGIGTYYTATVGVDGVGFMAQDIAFRNTAGPTNYQAVALRASAESITFYRCLFDGFQDTIYAHHGKQFYRECTILGTIDFICGDAIAVFQSCLIEVCKPLNGQYIVITAQQRNDDGASGFVLQNCTLTLATPNAGDNVAMYLGRPWGNFSRIVIMQSCIDMFVNPRGWIEFENMPRVQPYYLEYQNKGVGADLKRRVKWASTTNDPRIVSNFTVRNFINGDKWIPSTVPHYLDLL</sequence>
<keyword evidence="2" id="KW-0378">Hydrolase</keyword>
<gene>
    <name evidence="7" type="ORF">KY290_005856</name>
</gene>
<keyword evidence="8" id="KW-1185">Reference proteome</keyword>
<evidence type="ECO:0000313" key="7">
    <source>
        <dbReference type="EMBL" id="KAH0779429.1"/>
    </source>
</evidence>
<keyword evidence="4" id="KW-0961">Cell wall biogenesis/degradation</keyword>
<dbReference type="SUPFAM" id="SSF51126">
    <property type="entry name" value="Pectin lyase-like"/>
    <property type="match status" value="1"/>
</dbReference>
<dbReference type="EMBL" id="JAIVGD010000002">
    <property type="protein sequence ID" value="KAH0779429.1"/>
    <property type="molecule type" value="Genomic_DNA"/>
</dbReference>
<evidence type="ECO:0000259" key="6">
    <source>
        <dbReference type="Pfam" id="PF01095"/>
    </source>
</evidence>
<evidence type="ECO:0000256" key="1">
    <source>
        <dbReference type="ARBA" id="ARBA00005184"/>
    </source>
</evidence>
<proteinExistence type="predicted"/>
<protein>
    <recommendedName>
        <fullName evidence="6">Pectinesterase catalytic domain-containing protein</fullName>
    </recommendedName>
</protein>
<name>A0ABQ7WH81_SOLTU</name>
<comment type="caution">
    <text evidence="7">The sequence shown here is derived from an EMBL/GenBank/DDBJ whole genome shotgun (WGS) entry which is preliminary data.</text>
</comment>
<organism evidence="7 8">
    <name type="scientific">Solanum tuberosum</name>
    <name type="common">Potato</name>
    <dbReference type="NCBI Taxonomy" id="4113"/>
    <lineage>
        <taxon>Eukaryota</taxon>
        <taxon>Viridiplantae</taxon>
        <taxon>Streptophyta</taxon>
        <taxon>Embryophyta</taxon>
        <taxon>Tracheophyta</taxon>
        <taxon>Spermatophyta</taxon>
        <taxon>Magnoliopsida</taxon>
        <taxon>eudicotyledons</taxon>
        <taxon>Gunneridae</taxon>
        <taxon>Pentapetalae</taxon>
        <taxon>asterids</taxon>
        <taxon>lamiids</taxon>
        <taxon>Solanales</taxon>
        <taxon>Solanaceae</taxon>
        <taxon>Solanoideae</taxon>
        <taxon>Solaneae</taxon>
        <taxon>Solanum</taxon>
    </lineage>
</organism>
<dbReference type="Gene3D" id="2.160.20.10">
    <property type="entry name" value="Single-stranded right-handed beta-helix, Pectin lyase-like"/>
    <property type="match status" value="1"/>
</dbReference>
<dbReference type="Pfam" id="PF01095">
    <property type="entry name" value="Pectinesterase"/>
    <property type="match status" value="1"/>
</dbReference>
<evidence type="ECO:0000256" key="3">
    <source>
        <dbReference type="ARBA" id="ARBA00023085"/>
    </source>
</evidence>
<accession>A0ABQ7WH81</accession>
<comment type="catalytic activity">
    <reaction evidence="5">
        <text>[(1-&gt;4)-alpha-D-galacturonosyl methyl ester](n) + n H2O = [(1-&gt;4)-alpha-D-galacturonosyl](n) + n methanol + n H(+)</text>
        <dbReference type="Rhea" id="RHEA:22380"/>
        <dbReference type="Rhea" id="RHEA-COMP:14570"/>
        <dbReference type="Rhea" id="RHEA-COMP:14573"/>
        <dbReference type="ChEBI" id="CHEBI:15377"/>
        <dbReference type="ChEBI" id="CHEBI:15378"/>
        <dbReference type="ChEBI" id="CHEBI:17790"/>
        <dbReference type="ChEBI" id="CHEBI:140522"/>
        <dbReference type="ChEBI" id="CHEBI:140523"/>
        <dbReference type="EC" id="3.1.1.11"/>
    </reaction>
</comment>
<keyword evidence="3" id="KW-0063">Aspartyl esterase</keyword>
<dbReference type="InterPro" id="IPR000070">
    <property type="entry name" value="Pectinesterase_cat"/>
</dbReference>
<evidence type="ECO:0000256" key="5">
    <source>
        <dbReference type="ARBA" id="ARBA00047928"/>
    </source>
</evidence>
<evidence type="ECO:0000256" key="2">
    <source>
        <dbReference type="ARBA" id="ARBA00022801"/>
    </source>
</evidence>
<dbReference type="InterPro" id="IPR011050">
    <property type="entry name" value="Pectin_lyase_fold/virulence"/>
</dbReference>
<evidence type="ECO:0000256" key="4">
    <source>
        <dbReference type="ARBA" id="ARBA00023316"/>
    </source>
</evidence>
<dbReference type="Proteomes" id="UP000826656">
    <property type="component" value="Unassembled WGS sequence"/>
</dbReference>
<dbReference type="PANTHER" id="PTHR31707">
    <property type="entry name" value="PECTINESTERASE"/>
    <property type="match status" value="1"/>
</dbReference>
<feature type="domain" description="Pectinesterase catalytic" evidence="6">
    <location>
        <begin position="2"/>
        <end position="277"/>
    </location>
</feature>
<comment type="pathway">
    <text evidence="1">Glycan metabolism; pectin degradation; 2-dehydro-3-deoxy-D-gluconate from pectin: step 1/5.</text>
</comment>
<reference evidence="7 8" key="1">
    <citation type="journal article" date="2021" name="bioRxiv">
        <title>Chromosome-scale and haplotype-resolved genome assembly of a tetraploid potato cultivar.</title>
        <authorList>
            <person name="Sun H."/>
            <person name="Jiao W.-B."/>
            <person name="Krause K."/>
            <person name="Campoy J.A."/>
            <person name="Goel M."/>
            <person name="Folz-Donahue K."/>
            <person name="Kukat C."/>
            <person name="Huettel B."/>
            <person name="Schneeberger K."/>
        </authorList>
    </citation>
    <scope>NUCLEOTIDE SEQUENCE [LARGE SCALE GENOMIC DNA]</scope>
    <source>
        <strain evidence="7">SolTubOtavaFocal</strain>
        <tissue evidence="7">Leaves</tissue>
    </source>
</reference>
<evidence type="ECO:0000313" key="8">
    <source>
        <dbReference type="Proteomes" id="UP000826656"/>
    </source>
</evidence>
<dbReference type="InterPro" id="IPR012334">
    <property type="entry name" value="Pectin_lyas_fold"/>
</dbReference>